<feature type="compositionally biased region" description="Acidic residues" evidence="1">
    <location>
        <begin position="220"/>
        <end position="231"/>
    </location>
</feature>
<reference evidence="2" key="1">
    <citation type="journal article" date="2019" name="MBio">
        <title>Virus Genomes from Deep Sea Sediments Expand the Ocean Megavirome and Support Independent Origins of Viral Gigantism.</title>
        <authorList>
            <person name="Backstrom D."/>
            <person name="Yutin N."/>
            <person name="Jorgensen S.L."/>
            <person name="Dharamshi J."/>
            <person name="Homa F."/>
            <person name="Zaremba-Niedwiedzka K."/>
            <person name="Spang A."/>
            <person name="Wolf Y.I."/>
            <person name="Koonin E.V."/>
            <person name="Ettema T.J."/>
        </authorList>
    </citation>
    <scope>NUCLEOTIDE SEQUENCE</scope>
</reference>
<name>A0A481YV17_9VIRU</name>
<gene>
    <name evidence="2" type="ORF">LCMAC103_03820</name>
</gene>
<sequence length="231" mass="24765">MTTEHVAWIGADAVVSIPPDETSDEKTPTYSALFSVPSLGDVITQIVATFPVQSATFLFGANERLAAVQHARNPQGDLVSAVLWHGAPLFRTMLNVRLRVACAAAPTPPRARLKIVYDVWPDALASSFMEKARPLLVSAPSVSALLVHHPDGSTTLHGAEGKTIRWWEHPLVRRLPISAPAARRRAPLSTIKEEVNEAPTEAPTTPSGETPAGETATDNETPDGETATDNE</sequence>
<dbReference type="EMBL" id="MK500340">
    <property type="protein sequence ID" value="QBK87038.1"/>
    <property type="molecule type" value="Genomic_DNA"/>
</dbReference>
<feature type="region of interest" description="Disordered" evidence="1">
    <location>
        <begin position="183"/>
        <end position="231"/>
    </location>
</feature>
<evidence type="ECO:0000313" key="2">
    <source>
        <dbReference type="EMBL" id="QBK87038.1"/>
    </source>
</evidence>
<evidence type="ECO:0000256" key="1">
    <source>
        <dbReference type="SAM" id="MobiDB-lite"/>
    </source>
</evidence>
<proteinExistence type="predicted"/>
<accession>A0A481YV17</accession>
<organism evidence="2">
    <name type="scientific">Marseillevirus LCMAC103</name>
    <dbReference type="NCBI Taxonomy" id="2506604"/>
    <lineage>
        <taxon>Viruses</taxon>
        <taxon>Varidnaviria</taxon>
        <taxon>Bamfordvirae</taxon>
        <taxon>Nucleocytoviricota</taxon>
        <taxon>Megaviricetes</taxon>
        <taxon>Pimascovirales</taxon>
        <taxon>Pimascovirales incertae sedis</taxon>
        <taxon>Marseilleviridae</taxon>
    </lineage>
</organism>
<protein>
    <submittedName>
        <fullName evidence="2">Uncharacterized protein</fullName>
    </submittedName>
</protein>